<keyword evidence="3 6" id="KW-0540">Nuclease</keyword>
<gene>
    <name evidence="6" type="primary">xseB</name>
    <name evidence="8" type="ORF">EV672_102321</name>
</gene>
<dbReference type="InterPro" id="IPR003761">
    <property type="entry name" value="Exonuc_VII_S"/>
</dbReference>
<dbReference type="NCBIfam" id="TIGR01280">
    <property type="entry name" value="xseB"/>
    <property type="match status" value="1"/>
</dbReference>
<dbReference type="SUPFAM" id="SSF116842">
    <property type="entry name" value="XseB-like"/>
    <property type="match status" value="1"/>
</dbReference>
<dbReference type="EC" id="3.1.11.6" evidence="6"/>
<evidence type="ECO:0000256" key="4">
    <source>
        <dbReference type="ARBA" id="ARBA00022801"/>
    </source>
</evidence>
<keyword evidence="9" id="KW-1185">Reference proteome</keyword>
<dbReference type="GO" id="GO:0005829">
    <property type="term" value="C:cytosol"/>
    <property type="evidence" value="ECO:0007669"/>
    <property type="project" value="TreeGrafter"/>
</dbReference>
<comment type="subunit">
    <text evidence="6">Heterooligomer composed of large and small subunits.</text>
</comment>
<comment type="function">
    <text evidence="6">Bidirectionally degrades single-stranded DNA into large acid-insoluble oligonucleotides, which are then degraded further into small acid-soluble oligonucleotides.</text>
</comment>
<proteinExistence type="inferred from homology"/>
<evidence type="ECO:0000256" key="1">
    <source>
        <dbReference type="ARBA" id="ARBA00009998"/>
    </source>
</evidence>
<organism evidence="8 9">
    <name type="scientific">Aquabacterium commune</name>
    <dbReference type="NCBI Taxonomy" id="70586"/>
    <lineage>
        <taxon>Bacteria</taxon>
        <taxon>Pseudomonadati</taxon>
        <taxon>Pseudomonadota</taxon>
        <taxon>Betaproteobacteria</taxon>
        <taxon>Burkholderiales</taxon>
        <taxon>Aquabacterium</taxon>
    </lineage>
</organism>
<dbReference type="InterPro" id="IPR037004">
    <property type="entry name" value="Exonuc_VII_ssu_sf"/>
</dbReference>
<dbReference type="GO" id="GO:0008855">
    <property type="term" value="F:exodeoxyribonuclease VII activity"/>
    <property type="evidence" value="ECO:0007669"/>
    <property type="project" value="UniProtKB-UniRule"/>
</dbReference>
<dbReference type="Gene3D" id="1.10.287.1040">
    <property type="entry name" value="Exonuclease VII, small subunit"/>
    <property type="match status" value="1"/>
</dbReference>
<evidence type="ECO:0000256" key="2">
    <source>
        <dbReference type="ARBA" id="ARBA00022490"/>
    </source>
</evidence>
<feature type="compositionally biased region" description="Low complexity" evidence="7">
    <location>
        <begin position="13"/>
        <end position="24"/>
    </location>
</feature>
<evidence type="ECO:0000256" key="7">
    <source>
        <dbReference type="SAM" id="MobiDB-lite"/>
    </source>
</evidence>
<keyword evidence="4 6" id="KW-0378">Hydrolase</keyword>
<keyword evidence="2 6" id="KW-0963">Cytoplasm</keyword>
<dbReference type="EMBL" id="SNXW01000002">
    <property type="protein sequence ID" value="TDP85971.1"/>
    <property type="molecule type" value="Genomic_DNA"/>
</dbReference>
<dbReference type="OrthoDB" id="287668at2"/>
<sequence>MAKKAPTDPSTGAPTDTALPAPALPALPDSYEAALAELEQLVARMEAGALPLDQLLVGYQRGAQLLGHCRQRLEAVEAQVKLLEDGQLKPWDAA</sequence>
<evidence type="ECO:0000313" key="8">
    <source>
        <dbReference type="EMBL" id="TDP85971.1"/>
    </source>
</evidence>
<name>A0A4R6RHL4_9BURK</name>
<comment type="subcellular location">
    <subcellularLocation>
        <location evidence="6">Cytoplasm</location>
    </subcellularLocation>
</comment>
<dbReference type="RefSeq" id="WP_133607029.1">
    <property type="nucleotide sequence ID" value="NZ_JBASTO010000209.1"/>
</dbReference>
<dbReference type="PANTHER" id="PTHR34137:SF1">
    <property type="entry name" value="EXODEOXYRIBONUCLEASE 7 SMALL SUBUNIT"/>
    <property type="match status" value="1"/>
</dbReference>
<protein>
    <recommendedName>
        <fullName evidence="6">Exodeoxyribonuclease 7 small subunit</fullName>
        <ecNumber evidence="6">3.1.11.6</ecNumber>
    </recommendedName>
    <alternativeName>
        <fullName evidence="6">Exodeoxyribonuclease VII small subunit</fullName>
        <shortName evidence="6">Exonuclease VII small subunit</shortName>
    </alternativeName>
</protein>
<dbReference type="Proteomes" id="UP000294593">
    <property type="component" value="Unassembled WGS sequence"/>
</dbReference>
<evidence type="ECO:0000256" key="5">
    <source>
        <dbReference type="ARBA" id="ARBA00022839"/>
    </source>
</evidence>
<comment type="similarity">
    <text evidence="1 6">Belongs to the XseB family.</text>
</comment>
<evidence type="ECO:0000256" key="3">
    <source>
        <dbReference type="ARBA" id="ARBA00022722"/>
    </source>
</evidence>
<reference evidence="8 9" key="1">
    <citation type="submission" date="2019-03" db="EMBL/GenBank/DDBJ databases">
        <title>Genomic Encyclopedia of Type Strains, Phase IV (KMG-IV): sequencing the most valuable type-strain genomes for metagenomic binning, comparative biology and taxonomic classification.</title>
        <authorList>
            <person name="Goeker M."/>
        </authorList>
    </citation>
    <scope>NUCLEOTIDE SEQUENCE [LARGE SCALE GENOMIC DNA]</scope>
    <source>
        <strain evidence="8 9">DSM 11901</strain>
    </source>
</reference>
<keyword evidence="5 6" id="KW-0269">Exonuclease</keyword>
<dbReference type="GO" id="GO:0006308">
    <property type="term" value="P:DNA catabolic process"/>
    <property type="evidence" value="ECO:0007669"/>
    <property type="project" value="UniProtKB-UniRule"/>
</dbReference>
<dbReference type="HAMAP" id="MF_00337">
    <property type="entry name" value="Exonuc_7_S"/>
    <property type="match status" value="1"/>
</dbReference>
<dbReference type="GO" id="GO:0009318">
    <property type="term" value="C:exodeoxyribonuclease VII complex"/>
    <property type="evidence" value="ECO:0007669"/>
    <property type="project" value="UniProtKB-UniRule"/>
</dbReference>
<dbReference type="PANTHER" id="PTHR34137">
    <property type="entry name" value="EXODEOXYRIBONUCLEASE 7 SMALL SUBUNIT"/>
    <property type="match status" value="1"/>
</dbReference>
<accession>A0A4R6RHL4</accession>
<evidence type="ECO:0000313" key="9">
    <source>
        <dbReference type="Proteomes" id="UP000294593"/>
    </source>
</evidence>
<feature type="region of interest" description="Disordered" evidence="7">
    <location>
        <begin position="1"/>
        <end position="24"/>
    </location>
</feature>
<dbReference type="AlphaFoldDB" id="A0A4R6RHL4"/>
<dbReference type="Pfam" id="PF02609">
    <property type="entry name" value="Exonuc_VII_S"/>
    <property type="match status" value="1"/>
</dbReference>
<evidence type="ECO:0000256" key="6">
    <source>
        <dbReference type="HAMAP-Rule" id="MF_00337"/>
    </source>
</evidence>
<comment type="catalytic activity">
    <reaction evidence="6">
        <text>Exonucleolytic cleavage in either 5'- to 3'- or 3'- to 5'-direction to yield nucleoside 5'-phosphates.</text>
        <dbReference type="EC" id="3.1.11.6"/>
    </reaction>
</comment>
<comment type="caution">
    <text evidence="8">The sequence shown here is derived from an EMBL/GenBank/DDBJ whole genome shotgun (WGS) entry which is preliminary data.</text>
</comment>